<dbReference type="EMBL" id="LAZR01012249">
    <property type="protein sequence ID" value="KKM27832.1"/>
    <property type="molecule type" value="Genomic_DNA"/>
</dbReference>
<reference evidence="2" key="1">
    <citation type="journal article" date="2015" name="Nature">
        <title>Complex archaea that bridge the gap between prokaryotes and eukaryotes.</title>
        <authorList>
            <person name="Spang A."/>
            <person name="Saw J.H."/>
            <person name="Jorgensen S.L."/>
            <person name="Zaremba-Niedzwiedzka K."/>
            <person name="Martijn J."/>
            <person name="Lind A.E."/>
            <person name="van Eijk R."/>
            <person name="Schleper C."/>
            <person name="Guy L."/>
            <person name="Ettema T.J."/>
        </authorList>
    </citation>
    <scope>NUCLEOTIDE SEQUENCE</scope>
</reference>
<comment type="caution">
    <text evidence="2">The sequence shown here is derived from an EMBL/GenBank/DDBJ whole genome shotgun (WGS) entry which is preliminary data.</text>
</comment>
<dbReference type="AlphaFoldDB" id="A0A0F9IJV5"/>
<evidence type="ECO:0000313" key="2">
    <source>
        <dbReference type="EMBL" id="KKM27832.1"/>
    </source>
</evidence>
<gene>
    <name evidence="2" type="ORF">LCGC14_1570760</name>
</gene>
<evidence type="ECO:0000256" key="1">
    <source>
        <dbReference type="SAM" id="MobiDB-lite"/>
    </source>
</evidence>
<protein>
    <submittedName>
        <fullName evidence="2">Uncharacterized protein</fullName>
    </submittedName>
</protein>
<sequence>MMQRTFFMRFYGKTEAEINECIDEMKLQTVKHCIVGSEVSCNMVIVDKYRPVRDLIFFPHTKYEMKRIQNAKNQAIYHKWSTPDPQNSELVKREAGESAFGVSQC</sequence>
<proteinExistence type="predicted"/>
<organism evidence="2">
    <name type="scientific">marine sediment metagenome</name>
    <dbReference type="NCBI Taxonomy" id="412755"/>
    <lineage>
        <taxon>unclassified sequences</taxon>
        <taxon>metagenomes</taxon>
        <taxon>ecological metagenomes</taxon>
    </lineage>
</organism>
<name>A0A0F9IJV5_9ZZZZ</name>
<feature type="region of interest" description="Disordered" evidence="1">
    <location>
        <begin position="85"/>
        <end position="105"/>
    </location>
</feature>
<accession>A0A0F9IJV5</accession>